<accession>A0A1G8SRH5</accession>
<name>A0A1G8SRH5_9RHOB</name>
<dbReference type="OrthoDB" id="9810918at2"/>
<gene>
    <name evidence="4" type="ORF">SAMN04488026_101570</name>
</gene>
<sequence>MTRQDYGIAAKIVAVLVALFLVMGYVAGLMSGGERPVSSAPPEGPVTFEAGSQVDERGNNGTPIPGYRDVYINDYAGLLEEAAEERIRLDLIELYDQTGIEMTVLTIGSMKDYGYDGTIESFSTRLFNTWGIGNADQNNGVLILVARYDRQMRIEIGAGYAASRDEDMQRVIDKVFLPAFRRDAYQEGIEAGVDATIREVAGVYPGGYEHSTLERGWSVIWRSLQNLGGWFLGIVAVPLGAALVWFRRYLRNRPRACGHCGTMMLRAGEEADDEHLDGGQRLEEFLKSVDYDVWHCPGCGHMTIERYQGWFTTYSTCPECGYRTLETTSHVLSAATKTSTGRKRIDYDCKNCSYSDSETRTIPKISESSSSGSSRSSFGGGSSSGGGASGSW</sequence>
<dbReference type="Pfam" id="PF04536">
    <property type="entry name" value="TPM_phosphatase"/>
    <property type="match status" value="1"/>
</dbReference>
<proteinExistence type="predicted"/>
<evidence type="ECO:0000256" key="2">
    <source>
        <dbReference type="SAM" id="Phobius"/>
    </source>
</evidence>
<protein>
    <recommendedName>
        <fullName evidence="3">TPM domain-containing protein</fullName>
    </recommendedName>
</protein>
<dbReference type="Gene3D" id="3.10.310.50">
    <property type="match status" value="1"/>
</dbReference>
<feature type="compositionally biased region" description="Gly residues" evidence="1">
    <location>
        <begin position="378"/>
        <end position="392"/>
    </location>
</feature>
<feature type="compositionally biased region" description="Low complexity" evidence="1">
    <location>
        <begin position="366"/>
        <end position="377"/>
    </location>
</feature>
<evidence type="ECO:0000256" key="1">
    <source>
        <dbReference type="SAM" id="MobiDB-lite"/>
    </source>
</evidence>
<dbReference type="RefSeq" id="WP_093154222.1">
    <property type="nucleotide sequence ID" value="NZ_FNEK01000015.1"/>
</dbReference>
<dbReference type="EMBL" id="FNEK01000015">
    <property type="protein sequence ID" value="SDJ31220.1"/>
    <property type="molecule type" value="Genomic_DNA"/>
</dbReference>
<feature type="transmembrane region" description="Helical" evidence="2">
    <location>
        <begin position="12"/>
        <end position="32"/>
    </location>
</feature>
<evidence type="ECO:0000259" key="3">
    <source>
        <dbReference type="Pfam" id="PF04536"/>
    </source>
</evidence>
<keyword evidence="2" id="KW-1133">Transmembrane helix</keyword>
<keyword evidence="2" id="KW-0812">Transmembrane</keyword>
<dbReference type="Proteomes" id="UP000199382">
    <property type="component" value="Unassembled WGS sequence"/>
</dbReference>
<evidence type="ECO:0000313" key="4">
    <source>
        <dbReference type="EMBL" id="SDJ31220.1"/>
    </source>
</evidence>
<keyword evidence="5" id="KW-1185">Reference proteome</keyword>
<feature type="transmembrane region" description="Helical" evidence="2">
    <location>
        <begin position="227"/>
        <end position="246"/>
    </location>
</feature>
<reference evidence="4 5" key="1">
    <citation type="submission" date="2016-10" db="EMBL/GenBank/DDBJ databases">
        <authorList>
            <person name="de Groot N.N."/>
        </authorList>
    </citation>
    <scope>NUCLEOTIDE SEQUENCE [LARGE SCALE GENOMIC DNA]</scope>
    <source>
        <strain evidence="4 5">DSM 25294</strain>
    </source>
</reference>
<dbReference type="AlphaFoldDB" id="A0A1G8SRH5"/>
<dbReference type="STRING" id="571298.SAMN04488026_101570"/>
<keyword evidence="2" id="KW-0472">Membrane</keyword>
<feature type="region of interest" description="Disordered" evidence="1">
    <location>
        <begin position="355"/>
        <end position="392"/>
    </location>
</feature>
<dbReference type="PANTHER" id="PTHR30373:SF2">
    <property type="entry name" value="UPF0603 PROTEIN YGCG"/>
    <property type="match status" value="1"/>
</dbReference>
<organism evidence="4 5">
    <name type="scientific">Aliiruegeria lutimaris</name>
    <dbReference type="NCBI Taxonomy" id="571298"/>
    <lineage>
        <taxon>Bacteria</taxon>
        <taxon>Pseudomonadati</taxon>
        <taxon>Pseudomonadota</taxon>
        <taxon>Alphaproteobacteria</taxon>
        <taxon>Rhodobacterales</taxon>
        <taxon>Roseobacteraceae</taxon>
        <taxon>Aliiruegeria</taxon>
    </lineage>
</organism>
<evidence type="ECO:0000313" key="5">
    <source>
        <dbReference type="Proteomes" id="UP000199382"/>
    </source>
</evidence>
<dbReference type="PANTHER" id="PTHR30373">
    <property type="entry name" value="UPF0603 PROTEIN YGCG"/>
    <property type="match status" value="1"/>
</dbReference>
<feature type="region of interest" description="Disordered" evidence="1">
    <location>
        <begin position="34"/>
        <end position="62"/>
    </location>
</feature>
<feature type="domain" description="TPM" evidence="3">
    <location>
        <begin position="72"/>
        <end position="198"/>
    </location>
</feature>
<dbReference type="InterPro" id="IPR007621">
    <property type="entry name" value="TPM_dom"/>
</dbReference>